<keyword evidence="2" id="KW-0472">Membrane</keyword>
<organism evidence="3 4">
    <name type="scientific">Streptomyces fildesensis</name>
    <dbReference type="NCBI Taxonomy" id="375757"/>
    <lineage>
        <taxon>Bacteria</taxon>
        <taxon>Bacillati</taxon>
        <taxon>Actinomycetota</taxon>
        <taxon>Actinomycetes</taxon>
        <taxon>Kitasatosporales</taxon>
        <taxon>Streptomycetaceae</taxon>
        <taxon>Streptomyces</taxon>
    </lineage>
</organism>
<comment type="caution">
    <text evidence="3">The sequence shown here is derived from an EMBL/GenBank/DDBJ whole genome shotgun (WGS) entry which is preliminary data.</text>
</comment>
<dbReference type="Proteomes" id="UP001614394">
    <property type="component" value="Unassembled WGS sequence"/>
</dbReference>
<name>A0ABW8CFG1_9ACTN</name>
<dbReference type="NCBIfam" id="TIGR02234">
    <property type="entry name" value="trp_oprn_chp"/>
    <property type="match status" value="1"/>
</dbReference>
<feature type="transmembrane region" description="Helical" evidence="2">
    <location>
        <begin position="128"/>
        <end position="146"/>
    </location>
</feature>
<keyword evidence="2" id="KW-1133">Transmembrane helix</keyword>
<dbReference type="InterPro" id="IPR019051">
    <property type="entry name" value="Trp_biosyn_TM_oprn/chp"/>
</dbReference>
<evidence type="ECO:0000256" key="1">
    <source>
        <dbReference type="SAM" id="MobiDB-lite"/>
    </source>
</evidence>
<feature type="region of interest" description="Disordered" evidence="1">
    <location>
        <begin position="1"/>
        <end position="48"/>
    </location>
</feature>
<feature type="compositionally biased region" description="Basic and acidic residues" evidence="1">
    <location>
        <begin position="223"/>
        <end position="247"/>
    </location>
</feature>
<feature type="transmembrane region" description="Helical" evidence="2">
    <location>
        <begin position="57"/>
        <end position="80"/>
    </location>
</feature>
<proteinExistence type="predicted"/>
<dbReference type="EMBL" id="JBITYG010000011">
    <property type="protein sequence ID" value="MFI9105175.1"/>
    <property type="molecule type" value="Genomic_DNA"/>
</dbReference>
<evidence type="ECO:0000313" key="3">
    <source>
        <dbReference type="EMBL" id="MFI9105175.1"/>
    </source>
</evidence>
<evidence type="ECO:0000256" key="2">
    <source>
        <dbReference type="SAM" id="Phobius"/>
    </source>
</evidence>
<sequence>MTAVPQPRPAEESATTATAPVPTGTVPDLTATAQEPAADPVVTGPPARTRAAGRRSLALALLLGVAGAAVTLLAAGKTWAHGTAKYAEGSVALTVSGSEITGVPGALALVGLAALVAVFAVRGIGRSVVSGLLVLCGVGIVTAALTDGPGSALAAAATAATTLASTTVVGESSTTWPWIAAAGGALLFAAGVLAVLHGRHWPGMSNRYDRDGATGLPSRKDRRPAPDPERPEELWKALDRGEDPTGG</sequence>
<reference evidence="3 4" key="1">
    <citation type="submission" date="2024-10" db="EMBL/GenBank/DDBJ databases">
        <title>The Natural Products Discovery Center: Release of the First 8490 Sequenced Strains for Exploring Actinobacteria Biosynthetic Diversity.</title>
        <authorList>
            <person name="Kalkreuter E."/>
            <person name="Kautsar S.A."/>
            <person name="Yang D."/>
            <person name="Bader C.D."/>
            <person name="Teijaro C.N."/>
            <person name="Fluegel L."/>
            <person name="Davis C.M."/>
            <person name="Simpson J.R."/>
            <person name="Lauterbach L."/>
            <person name="Steele A.D."/>
            <person name="Gui C."/>
            <person name="Meng S."/>
            <person name="Li G."/>
            <person name="Viehrig K."/>
            <person name="Ye F."/>
            <person name="Su P."/>
            <person name="Kiefer A.F."/>
            <person name="Nichols A."/>
            <person name="Cepeda A.J."/>
            <person name="Yan W."/>
            <person name="Fan B."/>
            <person name="Jiang Y."/>
            <person name="Adhikari A."/>
            <person name="Zheng C.-J."/>
            <person name="Schuster L."/>
            <person name="Cowan T.M."/>
            <person name="Smanski M.J."/>
            <person name="Chevrette M.G."/>
            <person name="De Carvalho L.P.S."/>
            <person name="Shen B."/>
        </authorList>
    </citation>
    <scope>NUCLEOTIDE SEQUENCE [LARGE SCALE GENOMIC DNA]</scope>
    <source>
        <strain evidence="3 4">NPDC053399</strain>
    </source>
</reference>
<feature type="transmembrane region" description="Helical" evidence="2">
    <location>
        <begin position="176"/>
        <end position="196"/>
    </location>
</feature>
<protein>
    <submittedName>
        <fullName evidence="3">TIGR02234 family membrane protein</fullName>
    </submittedName>
</protein>
<dbReference type="RefSeq" id="WP_399655906.1">
    <property type="nucleotide sequence ID" value="NZ_JBITYG010000011.1"/>
</dbReference>
<feature type="transmembrane region" description="Helical" evidence="2">
    <location>
        <begin position="100"/>
        <end position="121"/>
    </location>
</feature>
<dbReference type="InterPro" id="IPR011746">
    <property type="entry name" value="Trp_synth-assoc_CHP"/>
</dbReference>
<keyword evidence="4" id="KW-1185">Reference proteome</keyword>
<dbReference type="Pfam" id="PF09534">
    <property type="entry name" value="Trp_oprn_chp"/>
    <property type="match status" value="1"/>
</dbReference>
<accession>A0ABW8CFG1</accession>
<evidence type="ECO:0000313" key="4">
    <source>
        <dbReference type="Proteomes" id="UP001614394"/>
    </source>
</evidence>
<feature type="compositionally biased region" description="Low complexity" evidence="1">
    <location>
        <begin position="12"/>
        <end position="27"/>
    </location>
</feature>
<gene>
    <name evidence="3" type="ORF">ACIGXA_32170</name>
</gene>
<keyword evidence="2" id="KW-0812">Transmembrane</keyword>
<feature type="region of interest" description="Disordered" evidence="1">
    <location>
        <begin position="206"/>
        <end position="247"/>
    </location>
</feature>